<dbReference type="EMBL" id="CP074347">
    <property type="protein sequence ID" value="USV02409.1"/>
    <property type="molecule type" value="Genomic_DNA"/>
</dbReference>
<dbReference type="Pfam" id="PF00534">
    <property type="entry name" value="Glycos_transf_1"/>
    <property type="match status" value="1"/>
</dbReference>
<protein>
    <submittedName>
        <fullName evidence="3">Glycosyltransferase</fullName>
        <ecNumber evidence="3">2.4.-.-</ecNumber>
    </submittedName>
</protein>
<feature type="domain" description="Glycosyl transferase family 1" evidence="1">
    <location>
        <begin position="185"/>
        <end position="324"/>
    </location>
</feature>
<organism evidence="3 4">
    <name type="scientific">Serratia entomophila</name>
    <dbReference type="NCBI Taxonomy" id="42906"/>
    <lineage>
        <taxon>Bacteria</taxon>
        <taxon>Pseudomonadati</taxon>
        <taxon>Pseudomonadota</taxon>
        <taxon>Gammaproteobacteria</taxon>
        <taxon>Enterobacterales</taxon>
        <taxon>Yersiniaceae</taxon>
        <taxon>Serratia</taxon>
    </lineage>
</organism>
<gene>
    <name evidence="3" type="ORF">KFQ06_07845</name>
</gene>
<dbReference type="Gene3D" id="3.40.50.2000">
    <property type="entry name" value="Glycogen Phosphorylase B"/>
    <property type="match status" value="2"/>
</dbReference>
<dbReference type="PANTHER" id="PTHR45947:SF3">
    <property type="entry name" value="SULFOQUINOVOSYL TRANSFERASE SQD2"/>
    <property type="match status" value="1"/>
</dbReference>
<keyword evidence="3" id="KW-0328">Glycosyltransferase</keyword>
<evidence type="ECO:0000259" key="2">
    <source>
        <dbReference type="Pfam" id="PF13439"/>
    </source>
</evidence>
<sequence>MKKILHVAETIKGGVATILRQLTKDTENFNVICLVPEEQCEEIKDTKARVHTFKRSGRNIRSLFSLAMAFISLYKNERPDIVHIHSSFAGFICRGLLFFLPGNPKVIYCPHAFSFLMDSSNNKKKIYAIIEKVLSYKTDLIICVSQFEYDEAVKWGLNKDKLIIIYNGVEPPETIVEKYSQPDVQDDTLNILFVGRLDFQKGIDIVEQVADKLGNKCRVVVVGGGVLSNPELVQADNIIYSGWVSKENMADYYLQADVLLMPSRWESFGLVAVEAQSYGLPVVASRCSSLPEVVKEGYTGFLFPIGDVDEACRILLSLDKQQLQGMKENAIDFYKNNFTSKKMIEKTFKLYRS</sequence>
<name>A0ABY5CXV8_9GAMM</name>
<proteinExistence type="predicted"/>
<dbReference type="GeneID" id="75021895"/>
<feature type="domain" description="Glycosyltransferase subfamily 4-like N-terminal" evidence="2">
    <location>
        <begin position="14"/>
        <end position="170"/>
    </location>
</feature>
<dbReference type="GO" id="GO:0016757">
    <property type="term" value="F:glycosyltransferase activity"/>
    <property type="evidence" value="ECO:0007669"/>
    <property type="project" value="UniProtKB-KW"/>
</dbReference>
<evidence type="ECO:0000313" key="4">
    <source>
        <dbReference type="Proteomes" id="UP001056873"/>
    </source>
</evidence>
<dbReference type="Proteomes" id="UP001056873">
    <property type="component" value="Chromosome"/>
</dbReference>
<dbReference type="Pfam" id="PF13439">
    <property type="entry name" value="Glyco_transf_4"/>
    <property type="match status" value="1"/>
</dbReference>
<dbReference type="InterPro" id="IPR001296">
    <property type="entry name" value="Glyco_trans_1"/>
</dbReference>
<dbReference type="InterPro" id="IPR028098">
    <property type="entry name" value="Glyco_trans_4-like_N"/>
</dbReference>
<accession>A0ABY5CXV8</accession>
<keyword evidence="3" id="KW-0808">Transferase</keyword>
<evidence type="ECO:0000259" key="1">
    <source>
        <dbReference type="Pfam" id="PF00534"/>
    </source>
</evidence>
<reference evidence="3" key="1">
    <citation type="journal article" date="2022" name="BMC Genomics">
        <title>Genome sequence of the entomopathogenic Serratia entomophila isolate 626 and characterisation of the species specific itaconate degradation pathway.</title>
        <authorList>
            <person name="Vaughan A.L."/>
            <person name="Altermann E."/>
            <person name="Glare T.R."/>
            <person name="Hurst M.R.H."/>
        </authorList>
    </citation>
    <scope>NUCLEOTIDE SEQUENCE</scope>
    <source>
        <strain evidence="3">626</strain>
    </source>
</reference>
<dbReference type="SUPFAM" id="SSF53756">
    <property type="entry name" value="UDP-Glycosyltransferase/glycogen phosphorylase"/>
    <property type="match status" value="1"/>
</dbReference>
<dbReference type="PANTHER" id="PTHR45947">
    <property type="entry name" value="SULFOQUINOVOSYL TRANSFERASE SQD2"/>
    <property type="match status" value="1"/>
</dbReference>
<dbReference type="RefSeq" id="WP_234590167.1">
    <property type="nucleotide sequence ID" value="NZ_CAMIPG010000002.1"/>
</dbReference>
<dbReference type="InterPro" id="IPR050194">
    <property type="entry name" value="Glycosyltransferase_grp1"/>
</dbReference>
<keyword evidence="4" id="KW-1185">Reference proteome</keyword>
<evidence type="ECO:0000313" key="3">
    <source>
        <dbReference type="EMBL" id="USV02409.1"/>
    </source>
</evidence>
<dbReference type="EC" id="2.4.-.-" evidence="3"/>